<reference evidence="9" key="1">
    <citation type="journal article" date="2019" name="Int. J. Syst. Evol. Microbiol.">
        <title>The Global Catalogue of Microorganisms (GCM) 10K type strain sequencing project: providing services to taxonomists for standard genome sequencing and annotation.</title>
        <authorList>
            <consortium name="The Broad Institute Genomics Platform"/>
            <consortium name="The Broad Institute Genome Sequencing Center for Infectious Disease"/>
            <person name="Wu L."/>
            <person name="Ma J."/>
        </authorList>
    </citation>
    <scope>NUCLEOTIDE SEQUENCE [LARGE SCALE GENOMIC DNA]</scope>
    <source>
        <strain evidence="9">NBRC 108755</strain>
    </source>
</reference>
<accession>A0ABQ6JZA5</accession>
<feature type="transmembrane region" description="Helical" evidence="6">
    <location>
        <begin position="268"/>
        <end position="290"/>
    </location>
</feature>
<feature type="transmembrane region" description="Helical" evidence="6">
    <location>
        <begin position="48"/>
        <end position="71"/>
    </location>
</feature>
<comment type="catalytic activity">
    <reaction evidence="4">
        <text>a quinol + 2 Fe(III)-[cytochrome c](out) = a quinone + 2 Fe(II)-[cytochrome c](out) + 2 H(+)(out)</text>
        <dbReference type="Rhea" id="RHEA:11484"/>
        <dbReference type="Rhea" id="RHEA-COMP:10350"/>
        <dbReference type="Rhea" id="RHEA-COMP:14399"/>
        <dbReference type="ChEBI" id="CHEBI:15378"/>
        <dbReference type="ChEBI" id="CHEBI:24646"/>
        <dbReference type="ChEBI" id="CHEBI:29033"/>
        <dbReference type="ChEBI" id="CHEBI:29034"/>
        <dbReference type="ChEBI" id="CHEBI:132124"/>
        <dbReference type="EC" id="7.1.1.8"/>
    </reaction>
</comment>
<evidence type="ECO:0000256" key="6">
    <source>
        <dbReference type="SAM" id="Phobius"/>
    </source>
</evidence>
<evidence type="ECO:0000256" key="4">
    <source>
        <dbReference type="ARBA" id="ARBA00029351"/>
    </source>
</evidence>
<evidence type="ECO:0000259" key="7">
    <source>
        <dbReference type="PROSITE" id="PS51002"/>
    </source>
</evidence>
<feature type="transmembrane region" description="Helical" evidence="6">
    <location>
        <begin position="148"/>
        <end position="168"/>
    </location>
</feature>
<evidence type="ECO:0000256" key="1">
    <source>
        <dbReference type="ARBA" id="ARBA00001971"/>
    </source>
</evidence>
<evidence type="ECO:0000256" key="5">
    <source>
        <dbReference type="ARBA" id="ARBA00029568"/>
    </source>
</evidence>
<feature type="transmembrane region" description="Helical" evidence="6">
    <location>
        <begin position="212"/>
        <end position="233"/>
    </location>
</feature>
<evidence type="ECO:0000313" key="8">
    <source>
        <dbReference type="EMBL" id="GMA92027.1"/>
    </source>
</evidence>
<dbReference type="Proteomes" id="UP001157069">
    <property type="component" value="Unassembled WGS sequence"/>
</dbReference>
<dbReference type="RefSeq" id="WP_284300639.1">
    <property type="nucleotide sequence ID" value="NZ_BSVA01000001.1"/>
</dbReference>
<dbReference type="InterPro" id="IPR027387">
    <property type="entry name" value="Cytb/b6-like_sf"/>
</dbReference>
<dbReference type="InterPro" id="IPR005797">
    <property type="entry name" value="Cyt_b/b6_N"/>
</dbReference>
<dbReference type="SUPFAM" id="SSF81648">
    <property type="entry name" value="a domain/subunit of cytochrome bc1 complex (Ubiquinol-cytochrome c reductase)"/>
    <property type="match status" value="1"/>
</dbReference>
<evidence type="ECO:0000313" key="9">
    <source>
        <dbReference type="Proteomes" id="UP001157069"/>
    </source>
</evidence>
<comment type="cofactor">
    <cofactor evidence="1">
        <name>heme</name>
        <dbReference type="ChEBI" id="CHEBI:30413"/>
    </cofactor>
</comment>
<sequence>MPVNRRRRASLVDTASRALTERTTLGRRLVAMRAELRSRRVPLHWTHVFGVVTMASLAVLFVTGVILMFAYDPSSELARYEGPYVPLHGAEASGAFISVMRLSFEVPGGLLLRQLHHWAGLLAPVSIMLQLLVSFFTGAFRRPRRANWVLLFLLFVVTLAGGWSGYALPDDMLSGSGLRIVEGIVLGIPVIGTWLASLLFGGAFPGAIIENLYGIHVLIVPAALLLIVVVRAWRAYRIQPPQFAGSGRREDNIVGVPLATAATRAGGVFAVVTAALFVVASAVTVGPIWVYGPSDPGNAGAGSQPDWYTGFLDGALRLVPPGWEFEWMGRTVTLAVLVPLAVVGVFLLVVAAYPFLEEWITGDRGSTTSSTGPATWLRARASASRASSSTRRSGAQRVPTSSRWRSTWVWRR</sequence>
<dbReference type="InterPro" id="IPR016174">
    <property type="entry name" value="Di-haem_cyt_TM"/>
</dbReference>
<keyword evidence="6" id="KW-1133">Transmembrane helix</keyword>
<protein>
    <recommendedName>
        <fullName evidence="3">Cytochrome bc1 complex cytochrome b subunit</fullName>
        <ecNumber evidence="2">7.1.1.8</ecNumber>
    </recommendedName>
    <alternativeName>
        <fullName evidence="5">Cytochrome bc1 reductase complex subunit QcrB</fullName>
    </alternativeName>
</protein>
<dbReference type="Gene3D" id="1.20.810.10">
    <property type="entry name" value="Cytochrome Bc1 Complex, Chain C"/>
    <property type="match status" value="1"/>
</dbReference>
<dbReference type="SUPFAM" id="SSF81342">
    <property type="entry name" value="Transmembrane di-heme cytochromes"/>
    <property type="match status" value="1"/>
</dbReference>
<keyword evidence="6" id="KW-0812">Transmembrane</keyword>
<dbReference type="EC" id="7.1.1.8" evidence="2"/>
<comment type="caution">
    <text evidence="8">The sequence shown here is derived from an EMBL/GenBank/DDBJ whole genome shotgun (WGS) entry which is preliminary data.</text>
</comment>
<feature type="transmembrane region" description="Helical" evidence="6">
    <location>
        <begin position="115"/>
        <end position="136"/>
    </location>
</feature>
<dbReference type="PROSITE" id="PS51002">
    <property type="entry name" value="CYTB_NTER"/>
    <property type="match status" value="1"/>
</dbReference>
<feature type="domain" description="Cytochrome b/b6 N-terminal region profile" evidence="7">
    <location>
        <begin position="15"/>
        <end position="244"/>
    </location>
</feature>
<dbReference type="Pfam" id="PF13631">
    <property type="entry name" value="Cytochrom_B_N_2"/>
    <property type="match status" value="1"/>
</dbReference>
<keyword evidence="6" id="KW-0472">Membrane</keyword>
<evidence type="ECO:0000256" key="2">
    <source>
        <dbReference type="ARBA" id="ARBA00012951"/>
    </source>
</evidence>
<name>A0ABQ6JZA5_9MICO</name>
<dbReference type="PANTHER" id="PTHR19271">
    <property type="entry name" value="CYTOCHROME B"/>
    <property type="match status" value="1"/>
</dbReference>
<dbReference type="EMBL" id="BSVA01000001">
    <property type="protein sequence ID" value="GMA92027.1"/>
    <property type="molecule type" value="Genomic_DNA"/>
</dbReference>
<dbReference type="PANTHER" id="PTHR19271:SF16">
    <property type="entry name" value="CYTOCHROME B"/>
    <property type="match status" value="1"/>
</dbReference>
<evidence type="ECO:0000256" key="3">
    <source>
        <dbReference type="ARBA" id="ARBA00016116"/>
    </source>
</evidence>
<proteinExistence type="predicted"/>
<dbReference type="InterPro" id="IPR036150">
    <property type="entry name" value="Cyt_b/b6_C_sf"/>
</dbReference>
<feature type="transmembrane region" description="Helical" evidence="6">
    <location>
        <begin position="180"/>
        <end position="200"/>
    </location>
</feature>
<keyword evidence="9" id="KW-1185">Reference proteome</keyword>
<organism evidence="8 9">
    <name type="scientific">Homoserinibacter gongjuensis</name>
    <dbReference type="NCBI Taxonomy" id="1162968"/>
    <lineage>
        <taxon>Bacteria</taxon>
        <taxon>Bacillati</taxon>
        <taxon>Actinomycetota</taxon>
        <taxon>Actinomycetes</taxon>
        <taxon>Micrococcales</taxon>
        <taxon>Microbacteriaceae</taxon>
        <taxon>Homoserinibacter</taxon>
    </lineage>
</organism>
<gene>
    <name evidence="8" type="ORF">GCM10025869_25560</name>
</gene>
<feature type="transmembrane region" description="Helical" evidence="6">
    <location>
        <begin position="332"/>
        <end position="356"/>
    </location>
</feature>